<dbReference type="GO" id="GO:0051117">
    <property type="term" value="F:ATPase binding"/>
    <property type="evidence" value="ECO:0007669"/>
    <property type="project" value="TreeGrafter"/>
</dbReference>
<dbReference type="InterPro" id="IPR001907">
    <property type="entry name" value="ClpP"/>
</dbReference>
<dbReference type="Gene3D" id="3.90.226.10">
    <property type="entry name" value="2-enoyl-CoA Hydratase, Chain A, domain 1"/>
    <property type="match status" value="1"/>
</dbReference>
<evidence type="ECO:0000256" key="7">
    <source>
        <dbReference type="SAM" id="Coils"/>
    </source>
</evidence>
<feature type="coiled-coil region" evidence="7">
    <location>
        <begin position="283"/>
        <end position="317"/>
    </location>
</feature>
<name>A0A367GKD6_9SPHI</name>
<evidence type="ECO:0000256" key="2">
    <source>
        <dbReference type="ARBA" id="ARBA00022490"/>
    </source>
</evidence>
<dbReference type="GO" id="GO:0009368">
    <property type="term" value="C:endopeptidase Clp complex"/>
    <property type="evidence" value="ECO:0007669"/>
    <property type="project" value="TreeGrafter"/>
</dbReference>
<evidence type="ECO:0000256" key="4">
    <source>
        <dbReference type="ARBA" id="ARBA00022801"/>
    </source>
</evidence>
<protein>
    <recommendedName>
        <fullName evidence="6">ATP-dependent Clp protease proteolytic subunit</fullName>
    </recommendedName>
</protein>
<feature type="compositionally biased region" description="Basic and acidic residues" evidence="8">
    <location>
        <begin position="356"/>
        <end position="367"/>
    </location>
</feature>
<keyword evidence="10" id="KW-1185">Reference proteome</keyword>
<evidence type="ECO:0000256" key="3">
    <source>
        <dbReference type="ARBA" id="ARBA00022670"/>
    </source>
</evidence>
<organism evidence="9 10">
    <name type="scientific">Mucilaginibacter hurinus</name>
    <dbReference type="NCBI Taxonomy" id="2201324"/>
    <lineage>
        <taxon>Bacteria</taxon>
        <taxon>Pseudomonadati</taxon>
        <taxon>Bacteroidota</taxon>
        <taxon>Sphingobacteriia</taxon>
        <taxon>Sphingobacteriales</taxon>
        <taxon>Sphingobacteriaceae</taxon>
        <taxon>Mucilaginibacter</taxon>
    </lineage>
</organism>
<feature type="region of interest" description="Disordered" evidence="8">
    <location>
        <begin position="330"/>
        <end position="367"/>
    </location>
</feature>
<dbReference type="PRINTS" id="PR00127">
    <property type="entry name" value="CLPPROTEASEP"/>
</dbReference>
<proteinExistence type="inferred from homology"/>
<comment type="similarity">
    <text evidence="1 6">Belongs to the peptidase S14 family.</text>
</comment>
<keyword evidence="7" id="KW-0175">Coiled coil</keyword>
<dbReference type="PANTHER" id="PTHR10381">
    <property type="entry name" value="ATP-DEPENDENT CLP PROTEASE PROTEOLYTIC SUBUNIT"/>
    <property type="match status" value="1"/>
</dbReference>
<dbReference type="GO" id="GO:0004176">
    <property type="term" value="F:ATP-dependent peptidase activity"/>
    <property type="evidence" value="ECO:0007669"/>
    <property type="project" value="InterPro"/>
</dbReference>
<gene>
    <name evidence="9" type="ORF">DJ568_15505</name>
</gene>
<dbReference type="InterPro" id="IPR029045">
    <property type="entry name" value="ClpP/crotonase-like_dom_sf"/>
</dbReference>
<dbReference type="AlphaFoldDB" id="A0A367GKD6"/>
<evidence type="ECO:0000256" key="5">
    <source>
        <dbReference type="ARBA" id="ARBA00022825"/>
    </source>
</evidence>
<evidence type="ECO:0000313" key="9">
    <source>
        <dbReference type="EMBL" id="RCH53944.1"/>
    </source>
</evidence>
<accession>A0A367GKD6</accession>
<dbReference type="GO" id="GO:0004252">
    <property type="term" value="F:serine-type endopeptidase activity"/>
    <property type="evidence" value="ECO:0007669"/>
    <property type="project" value="InterPro"/>
</dbReference>
<dbReference type="CDD" id="cd07016">
    <property type="entry name" value="S14_ClpP_1"/>
    <property type="match status" value="1"/>
</dbReference>
<keyword evidence="2" id="KW-0963">Cytoplasm</keyword>
<evidence type="ECO:0000256" key="6">
    <source>
        <dbReference type="RuleBase" id="RU003567"/>
    </source>
</evidence>
<evidence type="ECO:0000313" key="10">
    <source>
        <dbReference type="Proteomes" id="UP000253209"/>
    </source>
</evidence>
<reference evidence="9 10" key="1">
    <citation type="submission" date="2018-05" db="EMBL/GenBank/DDBJ databases">
        <title>Mucilaginibacter hurinus sp. nov., isolated from briquette warehouse soil.</title>
        <authorList>
            <person name="Choi L."/>
        </authorList>
    </citation>
    <scope>NUCLEOTIDE SEQUENCE [LARGE SCALE GENOMIC DNA]</scope>
    <source>
        <strain evidence="9 10">ZR32</strain>
    </source>
</reference>
<keyword evidence="5" id="KW-0720">Serine protease</keyword>
<dbReference type="Proteomes" id="UP000253209">
    <property type="component" value="Unassembled WGS sequence"/>
</dbReference>
<dbReference type="GO" id="GO:0006515">
    <property type="term" value="P:protein quality control for misfolded or incompletely synthesized proteins"/>
    <property type="evidence" value="ECO:0007669"/>
    <property type="project" value="TreeGrafter"/>
</dbReference>
<keyword evidence="3" id="KW-0645">Protease</keyword>
<dbReference type="Pfam" id="PF00574">
    <property type="entry name" value="CLP_protease"/>
    <property type="match status" value="1"/>
</dbReference>
<dbReference type="SUPFAM" id="SSF52096">
    <property type="entry name" value="ClpP/crotonase"/>
    <property type="match status" value="1"/>
</dbReference>
<dbReference type="InterPro" id="IPR023562">
    <property type="entry name" value="ClpP/TepA"/>
</dbReference>
<evidence type="ECO:0000256" key="8">
    <source>
        <dbReference type="SAM" id="MobiDB-lite"/>
    </source>
</evidence>
<comment type="caution">
    <text evidence="9">The sequence shown here is derived from an EMBL/GenBank/DDBJ whole genome shotgun (WGS) entry which is preliminary data.</text>
</comment>
<dbReference type="OrthoDB" id="1243473at2"/>
<dbReference type="PANTHER" id="PTHR10381:SF70">
    <property type="entry name" value="ATP-DEPENDENT CLP PROTEASE PROTEOLYTIC SUBUNIT"/>
    <property type="match status" value="1"/>
</dbReference>
<keyword evidence="4" id="KW-0378">Hydrolase</keyword>
<evidence type="ECO:0000256" key="1">
    <source>
        <dbReference type="ARBA" id="ARBA00007039"/>
    </source>
</evidence>
<dbReference type="EMBL" id="QGDC01000009">
    <property type="protein sequence ID" value="RCH53944.1"/>
    <property type="molecule type" value="Genomic_DNA"/>
</dbReference>
<dbReference type="RefSeq" id="WP_114006207.1">
    <property type="nucleotide sequence ID" value="NZ_QGDC01000009.1"/>
</dbReference>
<sequence>MSKQAHIFIYGDIFNYPASACTDNGIVCLKNVIDVINANPGADEFIVHIHSRGGDVNEGFAIYDALINSGKKITTVIEGLCGSIATVVALAGTTRRMNENAEFMIHNAWYDPSAMKEYTADAYAGIADFIREADDKLLALYIKATGAPVNDIRAKMDRETFLSSDEALALGFITEIVQPGKAVAYIYKPQQSTKPKLTNMSKVKTLVAKATKALMALAGAQAAEATLEDGTKIYYDGDLAVGTAVFTDEELTTPAADGDLVLEDGTVLTIAAGAITEVKDEEKSDDKADVAALKARVKALEAKNAALKNENTEAVNALAKFSTRLAAMKGNYIPQNGGNNPGKFRSAQQSGNSRFVRPEKKAKGETK</sequence>